<keyword evidence="2" id="KW-1185">Reference proteome</keyword>
<dbReference type="EMBL" id="CP071696">
    <property type="protein sequence ID" value="QTX06038.1"/>
    <property type="molecule type" value="Genomic_DNA"/>
</dbReference>
<organism evidence="1 2">
    <name type="scientific">Agromyces archimandritae</name>
    <dbReference type="NCBI Taxonomy" id="2781962"/>
    <lineage>
        <taxon>Bacteria</taxon>
        <taxon>Bacillati</taxon>
        <taxon>Actinomycetota</taxon>
        <taxon>Actinomycetes</taxon>
        <taxon>Micrococcales</taxon>
        <taxon>Microbacteriaceae</taxon>
        <taxon>Agromyces</taxon>
    </lineage>
</organism>
<dbReference type="RefSeq" id="WP_210901592.1">
    <property type="nucleotide sequence ID" value="NZ_CP071696.1"/>
</dbReference>
<dbReference type="KEGG" id="aarc:G127AT_07625"/>
<accession>A0A975IPV3</accession>
<evidence type="ECO:0000313" key="2">
    <source>
        <dbReference type="Proteomes" id="UP000671914"/>
    </source>
</evidence>
<reference evidence="1" key="1">
    <citation type="submission" date="2021-03" db="EMBL/GenBank/DDBJ databases">
        <title>Agromyces archimandritus sp. nov., isolated from the cockroach Archimandrita tessellata.</title>
        <authorList>
            <person name="Guzman J."/>
            <person name="Ortuzar M."/>
            <person name="Poehlein A."/>
            <person name="Daniel R."/>
            <person name="Trujillo M."/>
            <person name="Vilcinskas A."/>
        </authorList>
    </citation>
    <scope>NUCLEOTIDE SEQUENCE</scope>
    <source>
        <strain evidence="1">G127AT</strain>
    </source>
</reference>
<dbReference type="Proteomes" id="UP000671914">
    <property type="component" value="Chromosome"/>
</dbReference>
<name>A0A975IPV3_9MICO</name>
<evidence type="ECO:0000313" key="1">
    <source>
        <dbReference type="EMBL" id="QTX06038.1"/>
    </source>
</evidence>
<gene>
    <name evidence="1" type="ORF">G127AT_07625</name>
</gene>
<protein>
    <submittedName>
        <fullName evidence="1">Uncharacterized protein</fullName>
    </submittedName>
</protein>
<proteinExistence type="predicted"/>
<dbReference type="AlphaFoldDB" id="A0A975IPV3"/>
<sequence>MTTQFITTHPPQRSAVRLALRQRVARRTGIALLAWSRRSAERAADRDRAVSVVAVAEAEALLRRDRLSIELAAMPHRLL</sequence>